<gene>
    <name evidence="1" type="ORF">OVA965_LOCUS34137</name>
    <name evidence="2" type="ORF">TMI583_LOCUS35047</name>
</gene>
<evidence type="ECO:0000313" key="1">
    <source>
        <dbReference type="EMBL" id="CAF1433328.1"/>
    </source>
</evidence>
<evidence type="ECO:0000313" key="2">
    <source>
        <dbReference type="EMBL" id="CAF4231068.1"/>
    </source>
</evidence>
<dbReference type="Proteomes" id="UP000677228">
    <property type="component" value="Unassembled WGS sequence"/>
</dbReference>
<name>A0A8S2FDP3_9BILA</name>
<accession>A0A8S2FDP3</accession>
<comment type="caution">
    <text evidence="1">The sequence shown here is derived from an EMBL/GenBank/DDBJ whole genome shotgun (WGS) entry which is preliminary data.</text>
</comment>
<evidence type="ECO:0000313" key="3">
    <source>
        <dbReference type="Proteomes" id="UP000677228"/>
    </source>
</evidence>
<protein>
    <submittedName>
        <fullName evidence="1">Uncharacterized protein</fullName>
    </submittedName>
</protein>
<sequence>MIWLLNGELVQNGGLLLKMFNVTNNQSGVLVYSCENLLGGKSEENAQCYSATFCAGSGEYTGRWSKWIIVTACEMKTKSSCKGEEIMERLCKATNKTRELGKSSKQLNFSCSFFDGYSTKKITSCGLGLVGRHGVNVVKPAISKENFVADAVQDSVDLVFVRERGILNNWLSAAKKLVDVRRKEDTASFMEHGYQSGVQLTVNGLTGRRGNVTLFVVKDE</sequence>
<organism evidence="1 3">
    <name type="scientific">Didymodactylos carnosus</name>
    <dbReference type="NCBI Taxonomy" id="1234261"/>
    <lineage>
        <taxon>Eukaryota</taxon>
        <taxon>Metazoa</taxon>
        <taxon>Spiralia</taxon>
        <taxon>Gnathifera</taxon>
        <taxon>Rotifera</taxon>
        <taxon>Eurotatoria</taxon>
        <taxon>Bdelloidea</taxon>
        <taxon>Philodinida</taxon>
        <taxon>Philodinidae</taxon>
        <taxon>Didymodactylos</taxon>
    </lineage>
</organism>
<dbReference type="EMBL" id="CAJOBA010050133">
    <property type="protein sequence ID" value="CAF4231068.1"/>
    <property type="molecule type" value="Genomic_DNA"/>
</dbReference>
<proteinExistence type="predicted"/>
<dbReference type="EMBL" id="CAJNOK010028347">
    <property type="protein sequence ID" value="CAF1433328.1"/>
    <property type="molecule type" value="Genomic_DNA"/>
</dbReference>
<dbReference type="AlphaFoldDB" id="A0A8S2FDP3"/>
<reference evidence="1" key="1">
    <citation type="submission" date="2021-02" db="EMBL/GenBank/DDBJ databases">
        <authorList>
            <person name="Nowell W R."/>
        </authorList>
    </citation>
    <scope>NUCLEOTIDE SEQUENCE</scope>
</reference>
<dbReference type="Proteomes" id="UP000682733">
    <property type="component" value="Unassembled WGS sequence"/>
</dbReference>